<evidence type="ECO:0000256" key="3">
    <source>
        <dbReference type="ARBA" id="ARBA00022723"/>
    </source>
</evidence>
<evidence type="ECO:0000256" key="5">
    <source>
        <dbReference type="ARBA" id="ARBA00023014"/>
    </source>
</evidence>
<dbReference type="InterPro" id="IPR023984">
    <property type="entry name" value="rSAM_ocin_1"/>
</dbReference>
<dbReference type="PANTHER" id="PTHR43409:SF7">
    <property type="entry name" value="BLL1977 PROTEIN"/>
    <property type="match status" value="1"/>
</dbReference>
<proteinExistence type="predicted"/>
<dbReference type="Proteomes" id="UP001240150">
    <property type="component" value="Chromosome"/>
</dbReference>
<dbReference type="CDD" id="cd01335">
    <property type="entry name" value="Radical_SAM"/>
    <property type="match status" value="1"/>
</dbReference>
<dbReference type="NCBIfam" id="TIGR03975">
    <property type="entry name" value="rSAM_ocin_1"/>
    <property type="match status" value="1"/>
</dbReference>
<comment type="cofactor">
    <cofactor evidence="1">
        <name>[4Fe-4S] cluster</name>
        <dbReference type="ChEBI" id="CHEBI:49883"/>
    </cofactor>
</comment>
<dbReference type="PROSITE" id="PS51918">
    <property type="entry name" value="RADICAL_SAM"/>
    <property type="match status" value="1"/>
</dbReference>
<dbReference type="Gene3D" id="3.80.30.20">
    <property type="entry name" value="tm_1862 like domain"/>
    <property type="match status" value="1"/>
</dbReference>
<dbReference type="InterPro" id="IPR006158">
    <property type="entry name" value="Cobalamin-bd"/>
</dbReference>
<evidence type="ECO:0000259" key="6">
    <source>
        <dbReference type="PROSITE" id="PS51332"/>
    </source>
</evidence>
<dbReference type="SFLD" id="SFLDS00029">
    <property type="entry name" value="Radical_SAM"/>
    <property type="match status" value="1"/>
</dbReference>
<feature type="domain" description="Radical SAM core" evidence="7">
    <location>
        <begin position="248"/>
        <end position="461"/>
    </location>
</feature>
<organism evidence="8 9">
    <name type="scientific">Actinoplanes oblitus</name>
    <dbReference type="NCBI Taxonomy" id="3040509"/>
    <lineage>
        <taxon>Bacteria</taxon>
        <taxon>Bacillati</taxon>
        <taxon>Actinomycetota</taxon>
        <taxon>Actinomycetes</taxon>
        <taxon>Micromonosporales</taxon>
        <taxon>Micromonosporaceae</taxon>
        <taxon>Actinoplanes</taxon>
    </lineage>
</organism>
<feature type="domain" description="B12-binding" evidence="6">
    <location>
        <begin position="67"/>
        <end position="198"/>
    </location>
</feature>
<keyword evidence="4" id="KW-0408">Iron</keyword>
<keyword evidence="3" id="KW-0479">Metal-binding</keyword>
<dbReference type="SUPFAM" id="SSF102114">
    <property type="entry name" value="Radical SAM enzymes"/>
    <property type="match status" value="1"/>
</dbReference>
<dbReference type="SFLD" id="SFLDF00324">
    <property type="entry name" value="bacteriocin_maturation"/>
    <property type="match status" value="1"/>
</dbReference>
<evidence type="ECO:0000259" key="7">
    <source>
        <dbReference type="PROSITE" id="PS51918"/>
    </source>
</evidence>
<accession>A0ABY8WJ30</accession>
<keyword evidence="2" id="KW-0949">S-adenosyl-L-methionine</keyword>
<sequence>MLIAMPFMSVDRPSIQLGLLRAIGAAHGFPVGTLHANLDFAARVGTDFYRSVADARGPLLGDWLFAPAAFGAAAPDPDGRLLDELGITGARRDRLLRARAEDVPALLDDLVAAHPWDRVEVAGFTCTFQQNTASFALARRLKAAYPRLVTLFGGAGVDDEMGIELLRRVTAIDLIVAGEADTAFPAVLRALSDGVDAATVPGIARREGSGLKVTAAARPQEDLDALPPPDYREYFARAERLGLLSAAQRREVWLPFESSRGCWWGAKHHCTFCGLNATTMSYRSKSPQRLLTEWDTLARRHRTLRFEAVDNILDMRYLTELFPAIADGRHDYEFFYEAKANLTREQLRSLARAGVTRLQPGLESLSSAVLRLMDKGVRAAQNVNLLRWAGYYGITVAWSILWGFPGETAADYAEQAAVVPHLAHLRPPEGSGRIWLERFSPLFRTVRKRTPEKSYRYVYPAGFDLDRLAYFFDDESGDALPDEVYAPLEAAVDDWSRAWSREPRPALTYRAAPGLLEIQDSRHPASAGTYTFDGAIAEVYLACVERPTGVSAIHQRLRRPEFVDEVLAEFARRGLIFRDGSLVLALATPAVPGR</sequence>
<evidence type="ECO:0000256" key="4">
    <source>
        <dbReference type="ARBA" id="ARBA00023004"/>
    </source>
</evidence>
<dbReference type="SMART" id="SM00729">
    <property type="entry name" value="Elp3"/>
    <property type="match status" value="1"/>
</dbReference>
<dbReference type="InterPro" id="IPR058240">
    <property type="entry name" value="rSAM_sf"/>
</dbReference>
<dbReference type="SFLD" id="SFLDG01082">
    <property type="entry name" value="B12-binding_domain_containing"/>
    <property type="match status" value="1"/>
</dbReference>
<dbReference type="InterPro" id="IPR023404">
    <property type="entry name" value="rSAM_horseshoe"/>
</dbReference>
<dbReference type="PANTHER" id="PTHR43409">
    <property type="entry name" value="ANAEROBIC MAGNESIUM-PROTOPORPHYRIN IX MONOMETHYL ESTER CYCLASE-RELATED"/>
    <property type="match status" value="1"/>
</dbReference>
<dbReference type="RefSeq" id="WP_284919278.1">
    <property type="nucleotide sequence ID" value="NZ_CP126980.1"/>
</dbReference>
<dbReference type="Pfam" id="PF04055">
    <property type="entry name" value="Radical_SAM"/>
    <property type="match status" value="1"/>
</dbReference>
<reference evidence="8 9" key="1">
    <citation type="submission" date="2023-06" db="EMBL/GenBank/DDBJ databases">
        <authorList>
            <person name="Yushchuk O."/>
            <person name="Binda E."/>
            <person name="Ruckert-Reed C."/>
            <person name="Fedorenko V."/>
            <person name="Kalinowski J."/>
            <person name="Marinelli F."/>
        </authorList>
    </citation>
    <scope>NUCLEOTIDE SEQUENCE [LARGE SCALE GENOMIC DNA]</scope>
    <source>
        <strain evidence="8 9">NRRL 3884</strain>
    </source>
</reference>
<dbReference type="PROSITE" id="PS51332">
    <property type="entry name" value="B12_BINDING"/>
    <property type="match status" value="1"/>
</dbReference>
<evidence type="ECO:0000313" key="8">
    <source>
        <dbReference type="EMBL" id="WIM97884.1"/>
    </source>
</evidence>
<dbReference type="InterPro" id="IPR051198">
    <property type="entry name" value="BchE-like"/>
</dbReference>
<name>A0ABY8WJ30_9ACTN</name>
<evidence type="ECO:0000256" key="1">
    <source>
        <dbReference type="ARBA" id="ARBA00001966"/>
    </source>
</evidence>
<keyword evidence="5" id="KW-0411">Iron-sulfur</keyword>
<keyword evidence="9" id="KW-1185">Reference proteome</keyword>
<dbReference type="InterPro" id="IPR007197">
    <property type="entry name" value="rSAM"/>
</dbReference>
<gene>
    <name evidence="8" type="ORF">ACTOB_001441</name>
</gene>
<dbReference type="InterPro" id="IPR006638">
    <property type="entry name" value="Elp3/MiaA/NifB-like_rSAM"/>
</dbReference>
<protein>
    <submittedName>
        <fullName evidence="8">RiPP maturation radical SAM C-methyltransferase</fullName>
    </submittedName>
</protein>
<evidence type="ECO:0000256" key="2">
    <source>
        <dbReference type="ARBA" id="ARBA00022691"/>
    </source>
</evidence>
<evidence type="ECO:0000313" key="9">
    <source>
        <dbReference type="Proteomes" id="UP001240150"/>
    </source>
</evidence>
<dbReference type="EMBL" id="CP126980">
    <property type="protein sequence ID" value="WIM97884.1"/>
    <property type="molecule type" value="Genomic_DNA"/>
</dbReference>